<keyword evidence="1" id="KW-0001">2Fe-2S</keyword>
<protein>
    <recommendedName>
        <fullName evidence="5">2Fe-2S ferredoxin-type domain-containing protein</fullName>
    </recommendedName>
</protein>
<dbReference type="GO" id="GO:0140647">
    <property type="term" value="P:P450-containing electron transport chain"/>
    <property type="evidence" value="ECO:0007669"/>
    <property type="project" value="InterPro"/>
</dbReference>
<dbReference type="GO" id="GO:0046872">
    <property type="term" value="F:metal ion binding"/>
    <property type="evidence" value="ECO:0007669"/>
    <property type="project" value="UniProtKB-KW"/>
</dbReference>
<gene>
    <name evidence="6" type="ORF">ALAG00032_LOCUS695</name>
</gene>
<dbReference type="GO" id="GO:0051537">
    <property type="term" value="F:2 iron, 2 sulfur cluster binding"/>
    <property type="evidence" value="ECO:0007669"/>
    <property type="project" value="UniProtKB-KW"/>
</dbReference>
<feature type="domain" description="2Fe-2S ferredoxin-type" evidence="5">
    <location>
        <begin position="52"/>
        <end position="154"/>
    </location>
</feature>
<dbReference type="AlphaFoldDB" id="A0A7S3JQC4"/>
<dbReference type="Gene3D" id="3.10.20.30">
    <property type="match status" value="1"/>
</dbReference>
<dbReference type="InterPro" id="IPR001055">
    <property type="entry name" value="Adrenodoxin-like"/>
</dbReference>
<proteinExistence type="predicted"/>
<dbReference type="InterPro" id="IPR001041">
    <property type="entry name" value="2Fe-2S_ferredoxin-type"/>
</dbReference>
<keyword evidence="4" id="KW-0411">Iron-sulfur</keyword>
<evidence type="ECO:0000256" key="3">
    <source>
        <dbReference type="ARBA" id="ARBA00023004"/>
    </source>
</evidence>
<sequence>MLFALQNCTGIRTTSTARRLLLSSSGMLSKTSSLLNKQERRRLSGTENEETVGIAFVDSHGKETSVRAVVGKTVLDAALANDIDIEAACGGEMACSTCHVILQQDNFDHLEKPTEEEQDMLDLAWGLTDTSRLCCQIKVTPELDGYTFTLPEEPSL</sequence>
<dbReference type="InterPro" id="IPR012675">
    <property type="entry name" value="Beta-grasp_dom_sf"/>
</dbReference>
<dbReference type="Pfam" id="PF00111">
    <property type="entry name" value="Fer2"/>
    <property type="match status" value="1"/>
</dbReference>
<organism evidence="6">
    <name type="scientific">Aureoumbra lagunensis</name>
    <dbReference type="NCBI Taxonomy" id="44058"/>
    <lineage>
        <taxon>Eukaryota</taxon>
        <taxon>Sar</taxon>
        <taxon>Stramenopiles</taxon>
        <taxon>Ochrophyta</taxon>
        <taxon>Pelagophyceae</taxon>
        <taxon>Pelagomonadales</taxon>
        <taxon>Aureoumbra</taxon>
    </lineage>
</organism>
<dbReference type="InterPro" id="IPR036010">
    <property type="entry name" value="2Fe-2S_ferredoxin-like_sf"/>
</dbReference>
<evidence type="ECO:0000313" key="6">
    <source>
        <dbReference type="EMBL" id="CAE0359966.1"/>
    </source>
</evidence>
<reference evidence="6" key="1">
    <citation type="submission" date="2021-01" db="EMBL/GenBank/DDBJ databases">
        <authorList>
            <person name="Corre E."/>
            <person name="Pelletier E."/>
            <person name="Niang G."/>
            <person name="Scheremetjew M."/>
            <person name="Finn R."/>
            <person name="Kale V."/>
            <person name="Holt S."/>
            <person name="Cochrane G."/>
            <person name="Meng A."/>
            <person name="Brown T."/>
            <person name="Cohen L."/>
        </authorList>
    </citation>
    <scope>NUCLEOTIDE SEQUENCE</scope>
    <source>
        <strain evidence="6">CCMP1510</strain>
    </source>
</reference>
<dbReference type="EMBL" id="HBIJ01000939">
    <property type="protein sequence ID" value="CAE0359966.1"/>
    <property type="molecule type" value="Transcribed_RNA"/>
</dbReference>
<name>A0A7S3JQC4_9STRA</name>
<dbReference type="CDD" id="cd00207">
    <property type="entry name" value="fer2"/>
    <property type="match status" value="1"/>
</dbReference>
<keyword evidence="3" id="KW-0408">Iron</keyword>
<dbReference type="GO" id="GO:0009055">
    <property type="term" value="F:electron transfer activity"/>
    <property type="evidence" value="ECO:0007669"/>
    <property type="project" value="TreeGrafter"/>
</dbReference>
<evidence type="ECO:0000256" key="2">
    <source>
        <dbReference type="ARBA" id="ARBA00022723"/>
    </source>
</evidence>
<dbReference type="PRINTS" id="PR00355">
    <property type="entry name" value="ADRENODOXIN"/>
</dbReference>
<dbReference type="PROSITE" id="PS51085">
    <property type="entry name" value="2FE2S_FER_2"/>
    <property type="match status" value="1"/>
</dbReference>
<evidence type="ECO:0000259" key="5">
    <source>
        <dbReference type="PROSITE" id="PS51085"/>
    </source>
</evidence>
<evidence type="ECO:0000256" key="1">
    <source>
        <dbReference type="ARBA" id="ARBA00022714"/>
    </source>
</evidence>
<evidence type="ECO:0000256" key="4">
    <source>
        <dbReference type="ARBA" id="ARBA00023014"/>
    </source>
</evidence>
<accession>A0A7S3JQC4</accession>
<dbReference type="SUPFAM" id="SSF54292">
    <property type="entry name" value="2Fe-2S ferredoxin-like"/>
    <property type="match status" value="1"/>
</dbReference>
<dbReference type="PANTHER" id="PTHR23426">
    <property type="entry name" value="FERREDOXIN/ADRENODOXIN"/>
    <property type="match status" value="1"/>
</dbReference>
<dbReference type="GO" id="GO:0005739">
    <property type="term" value="C:mitochondrion"/>
    <property type="evidence" value="ECO:0007669"/>
    <property type="project" value="TreeGrafter"/>
</dbReference>
<keyword evidence="2" id="KW-0479">Metal-binding</keyword>
<dbReference type="PANTHER" id="PTHR23426:SF67">
    <property type="entry name" value="2FE-2S FERREDOXIN-TYPE DOMAIN-CONTAINING PROTEIN"/>
    <property type="match status" value="1"/>
</dbReference>